<organism evidence="9 10">
    <name type="scientific">Digitaria exilis</name>
    <dbReference type="NCBI Taxonomy" id="1010633"/>
    <lineage>
        <taxon>Eukaryota</taxon>
        <taxon>Viridiplantae</taxon>
        <taxon>Streptophyta</taxon>
        <taxon>Embryophyta</taxon>
        <taxon>Tracheophyta</taxon>
        <taxon>Spermatophyta</taxon>
        <taxon>Magnoliopsida</taxon>
        <taxon>Liliopsida</taxon>
        <taxon>Poales</taxon>
        <taxon>Poaceae</taxon>
        <taxon>PACMAD clade</taxon>
        <taxon>Panicoideae</taxon>
        <taxon>Panicodae</taxon>
        <taxon>Paniceae</taxon>
        <taxon>Anthephorinae</taxon>
        <taxon>Digitaria</taxon>
    </lineage>
</organism>
<feature type="region of interest" description="Disordered" evidence="6">
    <location>
        <begin position="140"/>
        <end position="163"/>
    </location>
</feature>
<evidence type="ECO:0000256" key="3">
    <source>
        <dbReference type="ARBA" id="ARBA00022737"/>
    </source>
</evidence>
<dbReference type="Gene3D" id="1.20.5.4130">
    <property type="match status" value="1"/>
</dbReference>
<dbReference type="PANTHER" id="PTHR19338">
    <property type="entry name" value="TRANSLOCASE OF INNER MITOCHONDRIAL MEMBRANE 13 HOMOLOG"/>
    <property type="match status" value="1"/>
</dbReference>
<evidence type="ECO:0000259" key="7">
    <source>
        <dbReference type="Pfam" id="PF00931"/>
    </source>
</evidence>
<proteinExistence type="inferred from homology"/>
<keyword evidence="3" id="KW-0677">Repeat</keyword>
<dbReference type="GO" id="GO:0006952">
    <property type="term" value="P:defense response"/>
    <property type="evidence" value="ECO:0007669"/>
    <property type="project" value="UniProtKB-KW"/>
</dbReference>
<evidence type="ECO:0000259" key="8">
    <source>
        <dbReference type="Pfam" id="PF18052"/>
    </source>
</evidence>
<feature type="compositionally biased region" description="Gly residues" evidence="6">
    <location>
        <begin position="152"/>
        <end position="163"/>
    </location>
</feature>
<dbReference type="EMBL" id="JACEFO010002840">
    <property type="protein sequence ID" value="KAF8647604.1"/>
    <property type="molecule type" value="Genomic_DNA"/>
</dbReference>
<dbReference type="AlphaFoldDB" id="A0A835DXZ7"/>
<dbReference type="InterPro" id="IPR041118">
    <property type="entry name" value="Rx_N"/>
</dbReference>
<keyword evidence="5" id="KW-0611">Plant defense</keyword>
<dbReference type="OrthoDB" id="691098at2759"/>
<evidence type="ECO:0000256" key="2">
    <source>
        <dbReference type="ARBA" id="ARBA00022614"/>
    </source>
</evidence>
<evidence type="ECO:0000313" key="10">
    <source>
        <dbReference type="Proteomes" id="UP000636709"/>
    </source>
</evidence>
<keyword evidence="10" id="KW-1185">Reference proteome</keyword>
<dbReference type="GO" id="GO:0043531">
    <property type="term" value="F:ADP binding"/>
    <property type="evidence" value="ECO:0007669"/>
    <property type="project" value="InterPro"/>
</dbReference>
<sequence length="355" mass="39072">MDLVVGASESTVKSLLGKLGVLLAQEYTLIRGVHGDLRYINDELASMQSFLRDLGGTGDSRIQDHRTKDWMKQIRDLTYDIEDCVDNSGHRLRGMSRGMTCYFLINSIYEVVTWWPRRDIATTISDLKMRAQQIGERRHRYGVDNPKTGHSGSTGAGTGGGSAGFSAAENQDLSLKLVAANDPVGVDMDMKVLEDWVTMQGEANKVTDVLAVVGFGGVGKTTIATDLYNKFRDQFEHRATVTVSQSSDLEAILTNIKSQVMPRSDDHQQGHLPGKKGRLAAIRGLVRKVQQRTSGVIAKCSVGGDSDEMEDSAKLSQLKKDLINILNEKRSMVFKFNTYLLSTQGIQTPLLKGLC</sequence>
<dbReference type="CDD" id="cd14798">
    <property type="entry name" value="RX-CC_like"/>
    <property type="match status" value="1"/>
</dbReference>
<dbReference type="InterPro" id="IPR038005">
    <property type="entry name" value="RX-like_CC"/>
</dbReference>
<dbReference type="PANTHER" id="PTHR19338:SF47">
    <property type="entry name" value="OS11G0687900 PROTEIN"/>
    <property type="match status" value="1"/>
</dbReference>
<feature type="domain" description="Disease resistance N-terminal" evidence="8">
    <location>
        <begin position="12"/>
        <end position="92"/>
    </location>
</feature>
<dbReference type="Pfam" id="PF18052">
    <property type="entry name" value="Rx_N"/>
    <property type="match status" value="1"/>
</dbReference>
<name>A0A835DXZ7_9POAL</name>
<accession>A0A835DXZ7</accession>
<evidence type="ECO:0000313" key="9">
    <source>
        <dbReference type="EMBL" id="KAF8647604.1"/>
    </source>
</evidence>
<dbReference type="Pfam" id="PF00931">
    <property type="entry name" value="NB-ARC"/>
    <property type="match status" value="1"/>
</dbReference>
<dbReference type="InterPro" id="IPR002182">
    <property type="entry name" value="NB-ARC"/>
</dbReference>
<evidence type="ECO:0000256" key="5">
    <source>
        <dbReference type="ARBA" id="ARBA00022821"/>
    </source>
</evidence>
<evidence type="ECO:0000256" key="6">
    <source>
        <dbReference type="SAM" id="MobiDB-lite"/>
    </source>
</evidence>
<gene>
    <name evidence="9" type="ORF">HU200_065235</name>
</gene>
<reference evidence="9" key="1">
    <citation type="submission" date="2020-07" db="EMBL/GenBank/DDBJ databases">
        <title>Genome sequence and genetic diversity analysis of an under-domesticated orphan crop, white fonio (Digitaria exilis).</title>
        <authorList>
            <person name="Bennetzen J.L."/>
            <person name="Chen S."/>
            <person name="Ma X."/>
            <person name="Wang X."/>
            <person name="Yssel A.E.J."/>
            <person name="Chaluvadi S.R."/>
            <person name="Johnson M."/>
            <person name="Gangashetty P."/>
            <person name="Hamidou F."/>
            <person name="Sanogo M.D."/>
            <person name="Zwaenepoel A."/>
            <person name="Wallace J."/>
            <person name="Van De Peer Y."/>
            <person name="Van Deynze A."/>
        </authorList>
    </citation>
    <scope>NUCLEOTIDE SEQUENCE</scope>
    <source>
        <tissue evidence="9">Leaves</tissue>
    </source>
</reference>
<dbReference type="SUPFAM" id="SSF52540">
    <property type="entry name" value="P-loop containing nucleoside triphosphate hydrolases"/>
    <property type="match status" value="1"/>
</dbReference>
<feature type="domain" description="NB-ARC" evidence="7">
    <location>
        <begin position="207"/>
        <end position="270"/>
    </location>
</feature>
<comment type="caution">
    <text evidence="9">The sequence shown here is derived from an EMBL/GenBank/DDBJ whole genome shotgun (WGS) entry which is preliminary data.</text>
</comment>
<evidence type="ECO:0000256" key="4">
    <source>
        <dbReference type="ARBA" id="ARBA00022741"/>
    </source>
</evidence>
<dbReference type="Proteomes" id="UP000636709">
    <property type="component" value="Unassembled WGS sequence"/>
</dbReference>
<evidence type="ECO:0000256" key="1">
    <source>
        <dbReference type="ARBA" id="ARBA00008894"/>
    </source>
</evidence>
<dbReference type="Gene3D" id="3.40.50.300">
    <property type="entry name" value="P-loop containing nucleotide triphosphate hydrolases"/>
    <property type="match status" value="1"/>
</dbReference>
<keyword evidence="2" id="KW-0433">Leucine-rich repeat</keyword>
<comment type="similarity">
    <text evidence="1">Belongs to the disease resistance NB-LRR family.</text>
</comment>
<keyword evidence="4" id="KW-0547">Nucleotide-binding</keyword>
<dbReference type="InterPro" id="IPR027417">
    <property type="entry name" value="P-loop_NTPase"/>
</dbReference>
<protein>
    <submittedName>
        <fullName evidence="9">Uncharacterized protein</fullName>
    </submittedName>
</protein>